<evidence type="ECO:0000313" key="1">
    <source>
        <dbReference type="EMBL" id="MBB6038539.1"/>
    </source>
</evidence>
<keyword evidence="2" id="KW-1185">Reference proteome</keyword>
<dbReference type="RefSeq" id="WP_184791333.1">
    <property type="nucleotide sequence ID" value="NZ_BONT01000069.1"/>
</dbReference>
<protein>
    <recommendedName>
        <fullName evidence="3">DUF4192 domain-containing protein</fullName>
    </recommendedName>
</protein>
<organism evidence="1 2">
    <name type="scientific">Phytomonospora endophytica</name>
    <dbReference type="NCBI Taxonomy" id="714109"/>
    <lineage>
        <taxon>Bacteria</taxon>
        <taxon>Bacillati</taxon>
        <taxon>Actinomycetota</taxon>
        <taxon>Actinomycetes</taxon>
        <taxon>Micromonosporales</taxon>
        <taxon>Micromonosporaceae</taxon>
        <taxon>Phytomonospora</taxon>
    </lineage>
</organism>
<dbReference type="Proteomes" id="UP000548476">
    <property type="component" value="Unassembled WGS sequence"/>
</dbReference>
<evidence type="ECO:0008006" key="3">
    <source>
        <dbReference type="Google" id="ProtNLM"/>
    </source>
</evidence>
<comment type="caution">
    <text evidence="1">The sequence shown here is derived from an EMBL/GenBank/DDBJ whole genome shotgun (WGS) entry which is preliminary data.</text>
</comment>
<reference evidence="1 2" key="1">
    <citation type="submission" date="2020-08" db="EMBL/GenBank/DDBJ databases">
        <title>Genomic Encyclopedia of Type Strains, Phase IV (KMG-IV): sequencing the most valuable type-strain genomes for metagenomic binning, comparative biology and taxonomic classification.</title>
        <authorList>
            <person name="Goeker M."/>
        </authorList>
    </citation>
    <scope>NUCLEOTIDE SEQUENCE [LARGE SCALE GENOMIC DNA]</scope>
    <source>
        <strain evidence="1 2">YIM 65646</strain>
    </source>
</reference>
<dbReference type="Pfam" id="PF13830">
    <property type="entry name" value="DUF4192"/>
    <property type="match status" value="1"/>
</dbReference>
<name>A0A841G1J1_9ACTN</name>
<proteinExistence type="predicted"/>
<dbReference type="EMBL" id="JACHGT010000017">
    <property type="protein sequence ID" value="MBB6038539.1"/>
    <property type="molecule type" value="Genomic_DNA"/>
</dbReference>
<dbReference type="InterPro" id="IPR025447">
    <property type="entry name" value="DUF4192"/>
</dbReference>
<gene>
    <name evidence="1" type="ORF">HNR73_006425</name>
</gene>
<sequence>MTYSTETPSELLAVIPHLAGHVISDAIVIVGLQPDGTIRAMWRVGAINPAVLSRIAVSLRDVEADLDAVILIGYAPVDIAAPALADLAAHIHRLGIDATLLVSHAGRHWDLNDPTCPAEGRPTQVSADITEVFTVAFGPVAADEDAVAAVLDPVTGAARAAMRAATTAFTTALTHDPLLLPRIDLAAIIDAEAAPDPHAAAHTAAALDRSIDTFMQALALTEHRPDTAMRLWIHLVRHAEPDYRGAPALLAAYSCALTGQGVLGCHVVAIAEHLIPHHPFTHPIAAAIRSGRVPSAYAAGLALIDPN</sequence>
<accession>A0A841G1J1</accession>
<dbReference type="AlphaFoldDB" id="A0A841G1J1"/>
<evidence type="ECO:0000313" key="2">
    <source>
        <dbReference type="Proteomes" id="UP000548476"/>
    </source>
</evidence>